<dbReference type="SUPFAM" id="SSF110857">
    <property type="entry name" value="Gamma-glutamyl cyclotransferase-like"/>
    <property type="match status" value="1"/>
</dbReference>
<feature type="domain" description="Gamma-glutamylcyclotransferase AIG2-like" evidence="1">
    <location>
        <begin position="6"/>
        <end position="129"/>
    </location>
</feature>
<evidence type="ECO:0000259" key="1">
    <source>
        <dbReference type="Pfam" id="PF06094"/>
    </source>
</evidence>
<dbReference type="RefSeq" id="WP_245779852.1">
    <property type="nucleotide sequence ID" value="NZ_FOYM01000048.1"/>
</dbReference>
<dbReference type="Pfam" id="PF06094">
    <property type="entry name" value="GGACT"/>
    <property type="match status" value="1"/>
</dbReference>
<dbReference type="GO" id="GO:0016740">
    <property type="term" value="F:transferase activity"/>
    <property type="evidence" value="ECO:0007669"/>
    <property type="project" value="UniProtKB-KW"/>
</dbReference>
<proteinExistence type="predicted"/>
<dbReference type="InterPro" id="IPR009288">
    <property type="entry name" value="AIG2-like_dom"/>
</dbReference>
<protein>
    <submittedName>
        <fullName evidence="2">Uncharacterized conserved protein YtfP, gamma-glutamylcyclotransferase (GGCT)/AIG2-like family</fullName>
    </submittedName>
</protein>
<dbReference type="Proteomes" id="UP000199584">
    <property type="component" value="Unassembled WGS sequence"/>
</dbReference>
<dbReference type="InterPro" id="IPR036568">
    <property type="entry name" value="GGCT-like_sf"/>
</dbReference>
<accession>A0A1I6EJD6</accession>
<gene>
    <name evidence="2" type="ORF">SAMN05660706_14811</name>
</gene>
<reference evidence="3" key="1">
    <citation type="submission" date="2016-10" db="EMBL/GenBank/DDBJ databases">
        <authorList>
            <person name="Varghese N."/>
            <person name="Submissions S."/>
        </authorList>
    </citation>
    <scope>NUCLEOTIDE SEQUENCE [LARGE SCALE GENOMIC DNA]</scope>
    <source>
        <strain evidence="3">DSM 3669</strain>
    </source>
</reference>
<dbReference type="InterPro" id="IPR013024">
    <property type="entry name" value="GGCT-like"/>
</dbReference>
<dbReference type="EMBL" id="FOYM01000048">
    <property type="protein sequence ID" value="SFR17628.1"/>
    <property type="molecule type" value="Genomic_DNA"/>
</dbReference>
<dbReference type="Gene3D" id="3.10.490.10">
    <property type="entry name" value="Gamma-glutamyl cyclotransferase-like"/>
    <property type="match status" value="1"/>
</dbReference>
<dbReference type="CDD" id="cd06661">
    <property type="entry name" value="GGCT_like"/>
    <property type="match status" value="1"/>
</dbReference>
<dbReference type="AlphaFoldDB" id="A0A1I6EJD6"/>
<keyword evidence="3" id="KW-1185">Reference proteome</keyword>
<sequence length="135" mass="15072">MSINKVFVYGTLMTGMKNHYLVEPYIKSVKPARVAGVLYDLPYGYPAMTAGNTLVFGELMELANITEALIVLDRLEDYHGPDEAGNLYDRVVREVVVSGEEKVLAYMYLWAKPAELEKVGVIVPGGDWKVIMRGK</sequence>
<dbReference type="STRING" id="39060.SAMN05660706_14811"/>
<evidence type="ECO:0000313" key="2">
    <source>
        <dbReference type="EMBL" id="SFR17628.1"/>
    </source>
</evidence>
<organism evidence="2 3">
    <name type="scientific">Desulfoscipio geothermicus DSM 3669</name>
    <dbReference type="NCBI Taxonomy" id="1121426"/>
    <lineage>
        <taxon>Bacteria</taxon>
        <taxon>Bacillati</taxon>
        <taxon>Bacillota</taxon>
        <taxon>Clostridia</taxon>
        <taxon>Eubacteriales</taxon>
        <taxon>Desulfallaceae</taxon>
        <taxon>Desulfoscipio</taxon>
    </lineage>
</organism>
<evidence type="ECO:0000313" key="3">
    <source>
        <dbReference type="Proteomes" id="UP000199584"/>
    </source>
</evidence>
<keyword evidence="2" id="KW-0808">Transferase</keyword>
<name>A0A1I6EJD6_9FIRM</name>